<dbReference type="OrthoDB" id="4331128at2"/>
<gene>
    <name evidence="1" type="ORF">SLINC_2626</name>
</gene>
<evidence type="ECO:0000313" key="1">
    <source>
        <dbReference type="EMBL" id="ANS64850.1"/>
    </source>
</evidence>
<sequence>MASPSHVDDDRGCLRVVLAVPLTLLTLIAAYFCWTALTITPSGTWDDDAYAGIVLSCVVTIVAAGTAAALWLVPSVRRAMPWWWILPALLLGMVAGARWAVGG</sequence>
<dbReference type="Proteomes" id="UP000092598">
    <property type="component" value="Chromosome"/>
</dbReference>
<accession>A0A1B1M887</accession>
<evidence type="ECO:0000313" key="2">
    <source>
        <dbReference type="Proteomes" id="UP000092598"/>
    </source>
</evidence>
<dbReference type="KEGG" id="sls:SLINC_2626"/>
<reference evidence="1 2" key="1">
    <citation type="submission" date="2016-07" db="EMBL/GenBank/DDBJ databases">
        <title>Enhancement of antibiotic productionsby engineered nitrateutilization in actinobacteria.</title>
        <authorList>
            <person name="Meng S.C."/>
        </authorList>
    </citation>
    <scope>NUCLEOTIDE SEQUENCE [LARGE SCALE GENOMIC DNA]</scope>
    <source>
        <strain evidence="1 2">NRRL 2936</strain>
    </source>
</reference>
<name>A0A1B1M887_STRLN</name>
<proteinExistence type="predicted"/>
<keyword evidence="2" id="KW-1185">Reference proteome</keyword>
<dbReference type="AlphaFoldDB" id="A0A1B1M887"/>
<dbReference type="RefSeq" id="WP_067431568.1">
    <property type="nucleotide sequence ID" value="NZ_CP016438.1"/>
</dbReference>
<dbReference type="EMBL" id="CP016438">
    <property type="protein sequence ID" value="ANS64850.1"/>
    <property type="molecule type" value="Genomic_DNA"/>
</dbReference>
<dbReference type="PATRIC" id="fig|1915.4.peg.2903"/>
<protein>
    <submittedName>
        <fullName evidence="1">Uncharacterized protein</fullName>
    </submittedName>
</protein>
<organism evidence="1 2">
    <name type="scientific">Streptomyces lincolnensis</name>
    <dbReference type="NCBI Taxonomy" id="1915"/>
    <lineage>
        <taxon>Bacteria</taxon>
        <taxon>Bacillati</taxon>
        <taxon>Actinomycetota</taxon>
        <taxon>Actinomycetes</taxon>
        <taxon>Kitasatosporales</taxon>
        <taxon>Streptomycetaceae</taxon>
        <taxon>Streptomyces</taxon>
    </lineage>
</organism>